<dbReference type="AlphaFoldDB" id="A0A4Q2T5E7"/>
<reference evidence="1 2" key="1">
    <citation type="submission" date="2019-01" db="EMBL/GenBank/DDBJ databases">
        <authorList>
            <person name="Deng T."/>
        </authorList>
    </citation>
    <scope>NUCLEOTIDE SEQUENCE [LARGE SCALE GENOMIC DNA]</scope>
    <source>
        <strain evidence="1 2">F8825</strain>
    </source>
</reference>
<dbReference type="OrthoDB" id="8373739at2"/>
<sequence length="91" mass="9792">MPQVVTVSATTAAYAMEATKPPQRVPRGTLVEEQLQVFAERAAKGDDFRLRAILTVVQPPALSLHFLTAGQTKHEQATLKEALAAYLGSTS</sequence>
<evidence type="ECO:0000313" key="1">
    <source>
        <dbReference type="EMBL" id="RYC12320.1"/>
    </source>
</evidence>
<organism evidence="1 2">
    <name type="scientific">Ciceribacter ferrooxidans</name>
    <dbReference type="NCBI Taxonomy" id="2509717"/>
    <lineage>
        <taxon>Bacteria</taxon>
        <taxon>Pseudomonadati</taxon>
        <taxon>Pseudomonadota</taxon>
        <taxon>Alphaproteobacteria</taxon>
        <taxon>Hyphomicrobiales</taxon>
        <taxon>Rhizobiaceae</taxon>
        <taxon>Ciceribacter</taxon>
    </lineage>
</organism>
<comment type="caution">
    <text evidence="1">The sequence shown here is derived from an EMBL/GenBank/DDBJ whole genome shotgun (WGS) entry which is preliminary data.</text>
</comment>
<gene>
    <name evidence="1" type="ORF">EUU22_14860</name>
</gene>
<proteinExistence type="predicted"/>
<name>A0A4Q2T5E7_9HYPH</name>
<evidence type="ECO:0000313" key="2">
    <source>
        <dbReference type="Proteomes" id="UP000291088"/>
    </source>
</evidence>
<keyword evidence="2" id="KW-1185">Reference proteome</keyword>
<accession>A0A4Q2T5E7</accession>
<dbReference type="RefSeq" id="WP_129332741.1">
    <property type="nucleotide sequence ID" value="NZ_SDVB01000238.1"/>
</dbReference>
<protein>
    <submittedName>
        <fullName evidence="1">Uncharacterized protein</fullName>
    </submittedName>
</protein>
<dbReference type="EMBL" id="SDVB01000238">
    <property type="protein sequence ID" value="RYC12320.1"/>
    <property type="molecule type" value="Genomic_DNA"/>
</dbReference>
<dbReference type="Proteomes" id="UP000291088">
    <property type="component" value="Unassembled WGS sequence"/>
</dbReference>